<dbReference type="SUPFAM" id="SSF159659">
    <property type="entry name" value="Cgl1923-like"/>
    <property type="match status" value="1"/>
</dbReference>
<reference evidence="5 6" key="1">
    <citation type="journal article" date="2018" name="Evol. Lett.">
        <title>Horizontal gene cluster transfer increased hallucinogenic mushroom diversity.</title>
        <authorList>
            <person name="Reynolds H.T."/>
            <person name="Vijayakumar V."/>
            <person name="Gluck-Thaler E."/>
            <person name="Korotkin H.B."/>
            <person name="Matheny P.B."/>
            <person name="Slot J.C."/>
        </authorList>
    </citation>
    <scope>NUCLEOTIDE SEQUENCE [LARGE SCALE GENOMIC DNA]</scope>
    <source>
        <strain evidence="5 6">2629</strain>
    </source>
</reference>
<dbReference type="Proteomes" id="UP000284842">
    <property type="component" value="Unassembled WGS sequence"/>
</dbReference>
<dbReference type="PIRSF" id="PIRSF010044">
    <property type="entry name" value="UCP010044"/>
    <property type="match status" value="1"/>
</dbReference>
<evidence type="ECO:0000313" key="5">
    <source>
        <dbReference type="EMBL" id="PPQ62923.1"/>
    </source>
</evidence>
<organism evidence="5 6">
    <name type="scientific">Panaeolus cyanescens</name>
    <dbReference type="NCBI Taxonomy" id="181874"/>
    <lineage>
        <taxon>Eukaryota</taxon>
        <taxon>Fungi</taxon>
        <taxon>Dikarya</taxon>
        <taxon>Basidiomycota</taxon>
        <taxon>Agaricomycotina</taxon>
        <taxon>Agaricomycetes</taxon>
        <taxon>Agaricomycetidae</taxon>
        <taxon>Agaricales</taxon>
        <taxon>Agaricineae</taxon>
        <taxon>Galeropsidaceae</taxon>
        <taxon>Panaeolus</taxon>
    </lineage>
</organism>
<dbReference type="PANTHER" id="PTHR12970">
    <property type="entry name" value="PROTEASOME ASSEMBLY CHAPERONE 2"/>
    <property type="match status" value="1"/>
</dbReference>
<keyword evidence="6" id="KW-1185">Reference proteome</keyword>
<evidence type="ECO:0000256" key="4">
    <source>
        <dbReference type="PIRNR" id="PIRNR010044"/>
    </source>
</evidence>
<dbReference type="InterPro" id="IPR019151">
    <property type="entry name" value="Proteasome_assmbl_chaperone_2"/>
</dbReference>
<keyword evidence="2 4" id="KW-0143">Chaperone</keyword>
<protein>
    <recommendedName>
        <fullName evidence="1 4">Proteasome assembly chaperone 2</fullName>
    </recommendedName>
</protein>
<dbReference type="STRING" id="181874.A0A409V8M1"/>
<evidence type="ECO:0000256" key="3">
    <source>
        <dbReference type="ARBA" id="ARBA00025745"/>
    </source>
</evidence>
<proteinExistence type="inferred from homology"/>
<comment type="subunit">
    <text evidence="4">Component of the 20S proteasome chaperone.</text>
</comment>
<comment type="function">
    <text evidence="4">Involved in 20S proteasome assembly.</text>
</comment>
<dbReference type="PANTHER" id="PTHR12970:SF1">
    <property type="entry name" value="PROTEASOME ASSEMBLY CHAPERONE 2"/>
    <property type="match status" value="1"/>
</dbReference>
<evidence type="ECO:0000256" key="2">
    <source>
        <dbReference type="ARBA" id="ARBA00023186"/>
    </source>
</evidence>
<accession>A0A409V8M1</accession>
<dbReference type="AlphaFoldDB" id="A0A409V8M1"/>
<evidence type="ECO:0000256" key="1">
    <source>
        <dbReference type="ARBA" id="ARBA00019186"/>
    </source>
</evidence>
<dbReference type="InParanoid" id="A0A409V8M1"/>
<name>A0A409V8M1_9AGAR</name>
<dbReference type="InterPro" id="IPR016562">
    <property type="entry name" value="Proteasome_assmbl_chp_2_euk"/>
</dbReference>
<sequence>MTFIYPVQNADQVNVQGKTLVVPVVSVANIGQLAVDLLIATFDLRRFAILDPQYCIPLAGARDDSQAGVTTPLEIYGNNKVDFVVIQQRSPVLKLRKQDYVDSLLDFIKTYKFGAVLFLGGVDLSDRTDSQMMTPTHKLLAPNGPSLQDTGLTNLQSLPIPTYTSRARQVPEGLKDTALLNNDPSLPFIPGGGLTRRILGSLPSEWSIPTASLLQFVIEGDNRLDAGLFASVVIKVLGQDVVQLKQPESWRDGLFGTPHDQSLYG</sequence>
<comment type="similarity">
    <text evidence="3 4">Belongs to the PSMG2 family.</text>
</comment>
<dbReference type="GO" id="GO:0005829">
    <property type="term" value="C:cytosol"/>
    <property type="evidence" value="ECO:0007669"/>
    <property type="project" value="TreeGrafter"/>
</dbReference>
<dbReference type="InterPro" id="IPR038389">
    <property type="entry name" value="PSMG2_sf"/>
</dbReference>
<gene>
    <name evidence="5" type="ORF">CVT24_006163</name>
</gene>
<dbReference type="OrthoDB" id="10260712at2759"/>
<dbReference type="Gene3D" id="3.40.50.10900">
    <property type="entry name" value="PAC-like subunit"/>
    <property type="match status" value="2"/>
</dbReference>
<dbReference type="GO" id="GO:0043248">
    <property type="term" value="P:proteasome assembly"/>
    <property type="evidence" value="ECO:0007669"/>
    <property type="project" value="TreeGrafter"/>
</dbReference>
<comment type="caution">
    <text evidence="5">The sequence shown here is derived from an EMBL/GenBank/DDBJ whole genome shotgun (WGS) entry which is preliminary data.</text>
</comment>
<evidence type="ECO:0000313" key="6">
    <source>
        <dbReference type="Proteomes" id="UP000284842"/>
    </source>
</evidence>
<dbReference type="EMBL" id="NHTK01006135">
    <property type="protein sequence ID" value="PPQ62923.1"/>
    <property type="molecule type" value="Genomic_DNA"/>
</dbReference>
<dbReference type="Pfam" id="PF09754">
    <property type="entry name" value="PAC2"/>
    <property type="match status" value="1"/>
</dbReference>
<dbReference type="GO" id="GO:0005634">
    <property type="term" value="C:nucleus"/>
    <property type="evidence" value="ECO:0007669"/>
    <property type="project" value="TreeGrafter"/>
</dbReference>